<evidence type="ECO:0000313" key="3">
    <source>
        <dbReference type="EMBL" id="AEX85596.1"/>
    </source>
</evidence>
<keyword evidence="4" id="KW-1185">Reference proteome</keyword>
<evidence type="ECO:0000256" key="1">
    <source>
        <dbReference type="SAM" id="Phobius"/>
    </source>
</evidence>
<keyword evidence="1" id="KW-1133">Transmembrane helix</keyword>
<dbReference type="InterPro" id="IPR001296">
    <property type="entry name" value="Glyco_trans_1"/>
</dbReference>
<name>H2J8B2_MARPK</name>
<proteinExistence type="predicted"/>
<sequence length="257" mass="30471">MLYYISNTIISNKIIKLEKSQISLAGQNRTKYLLNIFNKNERTNFISVAIPKKKGIYFKKIYKNENYKEVYLGNIVLFFPLNYIFSIINLFFFLLFNIKEDDIIITYNFRPEIAFPILLAKKIKKFKLIIEFEEIYSFFSKKFKFFRFLEILGIKKAEGFITCSTEIKSFIRNINNSSPIVLSYGYPFIFNNINDLGKNKNNNILLYSGRIDEERGLFNFISIFNELIKENKNYKLYITGDGPLKDKLIRITKKIKI</sequence>
<dbReference type="EMBL" id="CP003257">
    <property type="protein sequence ID" value="AEX85596.1"/>
    <property type="molecule type" value="Genomic_DNA"/>
</dbReference>
<gene>
    <name evidence="3" type="ordered locus">Marpi_1188</name>
</gene>
<keyword evidence="3" id="KW-0808">Transferase</keyword>
<keyword evidence="1" id="KW-0812">Transmembrane</keyword>
<evidence type="ECO:0000313" key="4">
    <source>
        <dbReference type="Proteomes" id="UP000007161"/>
    </source>
</evidence>
<evidence type="ECO:0000259" key="2">
    <source>
        <dbReference type="Pfam" id="PF00534"/>
    </source>
</evidence>
<keyword evidence="1" id="KW-0472">Membrane</keyword>
<dbReference type="SUPFAM" id="SSF53756">
    <property type="entry name" value="UDP-Glycosyltransferase/glycogen phosphorylase"/>
    <property type="match status" value="1"/>
</dbReference>
<reference evidence="4" key="2">
    <citation type="submission" date="2012-01" db="EMBL/GenBank/DDBJ databases">
        <title>Complete sequence of chromosome of Marinitoga piezophila KA3.</title>
        <authorList>
            <person name="Lucas S."/>
            <person name="Han J."/>
            <person name="Lapidus A."/>
            <person name="Cheng J.-F."/>
            <person name="Goodwin L."/>
            <person name="Pitluck S."/>
            <person name="Peters L."/>
            <person name="Mikhailova N."/>
            <person name="Teshima H."/>
            <person name="Detter J.C."/>
            <person name="Han C."/>
            <person name="Tapia R."/>
            <person name="Land M."/>
            <person name="Hauser L."/>
            <person name="Kyrpides N."/>
            <person name="Ivanova N."/>
            <person name="Pagani I."/>
            <person name="Jebbar M."/>
            <person name="Vannier P."/>
            <person name="Oger P."/>
            <person name="Cario A."/>
            <person name="Bartlett D."/>
            <person name="Noll K.M."/>
            <person name="Woyke T."/>
        </authorList>
    </citation>
    <scope>NUCLEOTIDE SEQUENCE [LARGE SCALE GENOMIC DNA]</scope>
    <source>
        <strain evidence="4">DSM 14283 / JCM 11233 / KA3</strain>
    </source>
</reference>
<dbReference type="Gene3D" id="3.40.50.2000">
    <property type="entry name" value="Glycogen Phosphorylase B"/>
    <property type="match status" value="2"/>
</dbReference>
<dbReference type="Pfam" id="PF00534">
    <property type="entry name" value="Glycos_transf_1"/>
    <property type="match status" value="1"/>
</dbReference>
<feature type="domain" description="Glycosyl transferase family 1" evidence="2">
    <location>
        <begin position="191"/>
        <end position="255"/>
    </location>
</feature>
<dbReference type="KEGG" id="mpz:Marpi_1188"/>
<accession>H2J8B2</accession>
<dbReference type="AlphaFoldDB" id="H2J8B2"/>
<feature type="transmembrane region" description="Helical" evidence="1">
    <location>
        <begin position="70"/>
        <end position="96"/>
    </location>
</feature>
<dbReference type="RefSeq" id="WP_014296667.1">
    <property type="nucleotide sequence ID" value="NC_016751.1"/>
</dbReference>
<dbReference type="Proteomes" id="UP000007161">
    <property type="component" value="Chromosome"/>
</dbReference>
<organism evidence="3 4">
    <name type="scientific">Marinitoga piezophila (strain DSM 14283 / JCM 11233 / KA3)</name>
    <dbReference type="NCBI Taxonomy" id="443254"/>
    <lineage>
        <taxon>Bacteria</taxon>
        <taxon>Thermotogati</taxon>
        <taxon>Thermotogota</taxon>
        <taxon>Thermotogae</taxon>
        <taxon>Petrotogales</taxon>
        <taxon>Petrotogaceae</taxon>
        <taxon>Marinitoga</taxon>
    </lineage>
</organism>
<dbReference type="GO" id="GO:0016757">
    <property type="term" value="F:glycosyltransferase activity"/>
    <property type="evidence" value="ECO:0007669"/>
    <property type="project" value="InterPro"/>
</dbReference>
<dbReference type="STRING" id="443254.Marpi_1188"/>
<protein>
    <submittedName>
        <fullName evidence="3">Glycosyltransferase</fullName>
    </submittedName>
</protein>
<reference evidence="3 4" key="1">
    <citation type="journal article" date="2012" name="J. Bacteriol.">
        <title>Complete Genome Sequence of the Thermophilic, Piezophilic, Heterotrophic Bacterium Marinitoga piezophila KA3.</title>
        <authorList>
            <person name="Lucas S."/>
            <person name="Han J."/>
            <person name="Lapidus A."/>
            <person name="Cheng J.F."/>
            <person name="Goodwin L.A."/>
            <person name="Pitluck S."/>
            <person name="Peters L."/>
            <person name="Mikhailova N."/>
            <person name="Teshima H."/>
            <person name="Detter J.C."/>
            <person name="Han C."/>
            <person name="Tapia R."/>
            <person name="Land M."/>
            <person name="Hauser L."/>
            <person name="Kyrpides N.C."/>
            <person name="Ivanova N."/>
            <person name="Pagani I."/>
            <person name="Vannier P."/>
            <person name="Oger P."/>
            <person name="Bartlett D.H."/>
            <person name="Noll K.M."/>
            <person name="Woyke T."/>
            <person name="Jebbar M."/>
        </authorList>
    </citation>
    <scope>NUCLEOTIDE SEQUENCE [LARGE SCALE GENOMIC DNA]</scope>
    <source>
        <strain evidence="4">DSM 14283 / JCM 11233 / KA3</strain>
    </source>
</reference>
<dbReference type="HOGENOM" id="CLU_1080989_0_0_0"/>